<accession>A0A2X3GXN4</accession>
<sequence>MVTGGLLQQAFLLQIICRHALRILALHRNAGIQLLQRFFIEAGEDRLQQSAICG</sequence>
<reference evidence="1 2" key="1">
    <citation type="submission" date="2018-06" db="EMBL/GenBank/DDBJ databases">
        <authorList>
            <consortium name="Pathogen Informatics"/>
            <person name="Doyle S."/>
        </authorList>
    </citation>
    <scope>NUCLEOTIDE SEQUENCE [LARGE SCALE GENOMIC DNA]</scope>
    <source>
        <strain evidence="1 2">NCTC9128</strain>
    </source>
</reference>
<gene>
    <name evidence="1" type="ORF">NCTC9128_06183</name>
</gene>
<evidence type="ECO:0000313" key="1">
    <source>
        <dbReference type="EMBL" id="SQC40190.1"/>
    </source>
</evidence>
<name>A0A2X3GXN4_KLEPN</name>
<dbReference type="EMBL" id="UAWN01000015">
    <property type="protein sequence ID" value="SQC40190.1"/>
    <property type="molecule type" value="Genomic_DNA"/>
</dbReference>
<evidence type="ECO:0000313" key="2">
    <source>
        <dbReference type="Proteomes" id="UP000251088"/>
    </source>
</evidence>
<organism evidence="1 2">
    <name type="scientific">Klebsiella pneumoniae</name>
    <dbReference type="NCBI Taxonomy" id="573"/>
    <lineage>
        <taxon>Bacteria</taxon>
        <taxon>Pseudomonadati</taxon>
        <taxon>Pseudomonadota</taxon>
        <taxon>Gammaproteobacteria</taxon>
        <taxon>Enterobacterales</taxon>
        <taxon>Enterobacteriaceae</taxon>
        <taxon>Klebsiella/Raoultella group</taxon>
        <taxon>Klebsiella</taxon>
        <taxon>Klebsiella pneumoniae complex</taxon>
    </lineage>
</organism>
<proteinExistence type="predicted"/>
<protein>
    <submittedName>
        <fullName evidence="1">Uncharacterized protein</fullName>
    </submittedName>
</protein>
<dbReference type="AlphaFoldDB" id="A0A2X3GXN4"/>
<dbReference type="Proteomes" id="UP000251088">
    <property type="component" value="Unassembled WGS sequence"/>
</dbReference>